<accession>A0ABW6PLH7</accession>
<sequence length="132" mass="13018">MSTSTLTAQDAGTLRTAAYGAVALLAAAGAPHKGIAQGSRALTSATGLVGHVLAARSRDIDLPGKSVADLAGRVLPGLTASMRLLADRQPAEADNFRDTVLIAVESAAGSTGGANPAVAAMARKIEAALDAA</sequence>
<gene>
    <name evidence="1" type="ORF">ACFYTF_10545</name>
</gene>
<evidence type="ECO:0000313" key="2">
    <source>
        <dbReference type="Proteomes" id="UP001601444"/>
    </source>
</evidence>
<dbReference type="Proteomes" id="UP001601444">
    <property type="component" value="Unassembled WGS sequence"/>
</dbReference>
<dbReference type="EMBL" id="JBIAMX010000005">
    <property type="protein sequence ID" value="MFF0543265.1"/>
    <property type="molecule type" value="Genomic_DNA"/>
</dbReference>
<organism evidence="1 2">
    <name type="scientific">Nocardia thailandica</name>
    <dbReference type="NCBI Taxonomy" id="257275"/>
    <lineage>
        <taxon>Bacteria</taxon>
        <taxon>Bacillati</taxon>
        <taxon>Actinomycetota</taxon>
        <taxon>Actinomycetes</taxon>
        <taxon>Mycobacteriales</taxon>
        <taxon>Nocardiaceae</taxon>
        <taxon>Nocardia</taxon>
    </lineage>
</organism>
<proteinExistence type="predicted"/>
<protein>
    <submittedName>
        <fullName evidence="1">Uncharacterized protein</fullName>
    </submittedName>
</protein>
<comment type="caution">
    <text evidence="1">The sequence shown here is derived from an EMBL/GenBank/DDBJ whole genome shotgun (WGS) entry which is preliminary data.</text>
</comment>
<name>A0ABW6PLH7_9NOCA</name>
<evidence type="ECO:0000313" key="1">
    <source>
        <dbReference type="EMBL" id="MFF0543265.1"/>
    </source>
</evidence>
<keyword evidence="2" id="KW-1185">Reference proteome</keyword>
<reference evidence="1 2" key="1">
    <citation type="submission" date="2024-10" db="EMBL/GenBank/DDBJ databases">
        <title>The Natural Products Discovery Center: Release of the First 8490 Sequenced Strains for Exploring Actinobacteria Biosynthetic Diversity.</title>
        <authorList>
            <person name="Kalkreuter E."/>
            <person name="Kautsar S.A."/>
            <person name="Yang D."/>
            <person name="Bader C.D."/>
            <person name="Teijaro C.N."/>
            <person name="Fluegel L."/>
            <person name="Davis C.M."/>
            <person name="Simpson J.R."/>
            <person name="Lauterbach L."/>
            <person name="Steele A.D."/>
            <person name="Gui C."/>
            <person name="Meng S."/>
            <person name="Li G."/>
            <person name="Viehrig K."/>
            <person name="Ye F."/>
            <person name="Su P."/>
            <person name="Kiefer A.F."/>
            <person name="Nichols A."/>
            <person name="Cepeda A.J."/>
            <person name="Yan W."/>
            <person name="Fan B."/>
            <person name="Jiang Y."/>
            <person name="Adhikari A."/>
            <person name="Zheng C.-J."/>
            <person name="Schuster L."/>
            <person name="Cowan T.M."/>
            <person name="Smanski M.J."/>
            <person name="Chevrette M.G."/>
            <person name="De Carvalho L.P.S."/>
            <person name="Shen B."/>
        </authorList>
    </citation>
    <scope>NUCLEOTIDE SEQUENCE [LARGE SCALE GENOMIC DNA]</scope>
    <source>
        <strain evidence="1 2">NPDC004045</strain>
    </source>
</reference>
<dbReference type="RefSeq" id="WP_387699935.1">
    <property type="nucleotide sequence ID" value="NZ_JBIAMX010000005.1"/>
</dbReference>